<evidence type="ECO:0000256" key="2">
    <source>
        <dbReference type="ARBA" id="ARBA00022490"/>
    </source>
</evidence>
<feature type="active site" description="Nucleophile; cysteine thiosulfonate intermediate" evidence="14">
    <location>
        <position position="220"/>
    </location>
</feature>
<evidence type="ECO:0000256" key="3">
    <source>
        <dbReference type="ARBA" id="ARBA00022723"/>
    </source>
</evidence>
<evidence type="ECO:0000256" key="12">
    <source>
        <dbReference type="ARBA" id="ARBA00032041"/>
    </source>
</evidence>
<evidence type="ECO:0000256" key="14">
    <source>
        <dbReference type="HAMAP-Rule" id="MF_00063"/>
    </source>
</evidence>
<protein>
    <recommendedName>
        <fullName evidence="10 14">Adenosine 5'-phosphosulfate reductase</fullName>
        <shortName evidence="14">APS reductase</shortName>
        <ecNumber evidence="9 14">1.8.4.10</ecNumber>
    </recommendedName>
    <alternativeName>
        <fullName evidence="12 14">5'-adenylylsulfate reductase</fullName>
    </alternativeName>
    <alternativeName>
        <fullName evidence="11 14">Thioredoxin-dependent 5'-adenylylsulfate reductase</fullName>
    </alternativeName>
</protein>
<dbReference type="CDD" id="cd23945">
    <property type="entry name" value="PAPS_reductase"/>
    <property type="match status" value="1"/>
</dbReference>
<keyword evidence="4 14" id="KW-0560">Oxidoreductase</keyword>
<dbReference type="NCBIfam" id="TIGR02055">
    <property type="entry name" value="APS_reductase"/>
    <property type="match status" value="1"/>
</dbReference>
<keyword evidence="5 14" id="KW-0408">Iron</keyword>
<evidence type="ECO:0000256" key="4">
    <source>
        <dbReference type="ARBA" id="ARBA00023002"/>
    </source>
</evidence>
<feature type="binding site" evidence="14">
    <location>
        <position position="195"/>
    </location>
    <ligand>
        <name>[4Fe-4S] cluster</name>
        <dbReference type="ChEBI" id="CHEBI:49883"/>
    </ligand>
</feature>
<organism evidence="16 17">
    <name type="scientific">Wandonia haliotis</name>
    <dbReference type="NCBI Taxonomy" id="574963"/>
    <lineage>
        <taxon>Bacteria</taxon>
        <taxon>Pseudomonadati</taxon>
        <taxon>Bacteroidota</taxon>
        <taxon>Flavobacteriia</taxon>
        <taxon>Flavobacteriales</taxon>
        <taxon>Crocinitomicaceae</taxon>
        <taxon>Wandonia</taxon>
    </lineage>
</organism>
<dbReference type="PIRSF" id="PIRSF000857">
    <property type="entry name" value="PAPS_reductase"/>
    <property type="match status" value="1"/>
</dbReference>
<evidence type="ECO:0000256" key="9">
    <source>
        <dbReference type="ARBA" id="ARBA00024386"/>
    </source>
</evidence>
<dbReference type="EMBL" id="BAAAFH010000011">
    <property type="protein sequence ID" value="GAA0875824.1"/>
    <property type="molecule type" value="Genomic_DNA"/>
</dbReference>
<dbReference type="InterPro" id="IPR011798">
    <property type="entry name" value="APS_reductase"/>
</dbReference>
<dbReference type="RefSeq" id="WP_343787705.1">
    <property type="nucleotide sequence ID" value="NZ_BAAAFH010000011.1"/>
</dbReference>
<dbReference type="NCBIfam" id="NF002537">
    <property type="entry name" value="PRK02090.1"/>
    <property type="match status" value="1"/>
</dbReference>
<dbReference type="PANTHER" id="PTHR46482">
    <property type="entry name" value="5'-ADENYLYLSULFATE REDUCTASE 3, CHLOROPLASTIC"/>
    <property type="match status" value="1"/>
</dbReference>
<sequence>MRDEKSKHLQKLLQEVCSEYTSGIVFSTSLSMEDQVITHHIFSNNLPISVFTLDTGRLFPETYKVLENTRNRYKKPIQVFFPNHSKVEELVNHKGMFSFYESPEDRKTCCHIRKVEPLNRALKGANVWITGLRAEHSESRSGLSVFEEDTTRQLVKVNPLLDWTTEDITSEIKQHSIPYNPLHDKGFISIGCQPCTRAVKAGDDFRSGRWWWEDKSKKECGLHTTN</sequence>
<evidence type="ECO:0000256" key="11">
    <source>
        <dbReference type="ARBA" id="ARBA00030894"/>
    </source>
</evidence>
<comment type="cofactor">
    <cofactor evidence="14">
        <name>[4Fe-4S] cluster</name>
        <dbReference type="ChEBI" id="CHEBI:49883"/>
    </cofactor>
    <text evidence="14">Binds 1 [4Fe-4S] cluster per subunit.</text>
</comment>
<comment type="pathway">
    <text evidence="8 14">Sulfur metabolism; hydrogen sulfide biosynthesis; sulfite from sulfate.</text>
</comment>
<proteinExistence type="inferred from homology"/>
<evidence type="ECO:0000256" key="6">
    <source>
        <dbReference type="ARBA" id="ARBA00023014"/>
    </source>
</evidence>
<feature type="binding site" evidence="14">
    <location>
        <position position="110"/>
    </location>
    <ligand>
        <name>[4Fe-4S] cluster</name>
        <dbReference type="ChEBI" id="CHEBI:49883"/>
    </ligand>
</feature>
<name>A0ABP3Y2N5_9FLAO</name>
<dbReference type="NCBIfam" id="TIGR00434">
    <property type="entry name" value="cysH"/>
    <property type="match status" value="1"/>
</dbReference>
<dbReference type="Pfam" id="PF01507">
    <property type="entry name" value="PAPS_reduct"/>
    <property type="match status" value="1"/>
</dbReference>
<keyword evidence="17" id="KW-1185">Reference proteome</keyword>
<evidence type="ECO:0000256" key="7">
    <source>
        <dbReference type="ARBA" id="ARBA00024298"/>
    </source>
</evidence>
<evidence type="ECO:0000256" key="5">
    <source>
        <dbReference type="ARBA" id="ARBA00023004"/>
    </source>
</evidence>
<dbReference type="Gene3D" id="3.40.50.620">
    <property type="entry name" value="HUPs"/>
    <property type="match status" value="1"/>
</dbReference>
<evidence type="ECO:0000256" key="10">
    <source>
        <dbReference type="ARBA" id="ARBA00029514"/>
    </source>
</evidence>
<feature type="binding site" evidence="14">
    <location>
        <position position="192"/>
    </location>
    <ligand>
        <name>[4Fe-4S] cluster</name>
        <dbReference type="ChEBI" id="CHEBI:49883"/>
    </ligand>
</feature>
<evidence type="ECO:0000259" key="15">
    <source>
        <dbReference type="Pfam" id="PF01507"/>
    </source>
</evidence>
<evidence type="ECO:0000256" key="1">
    <source>
        <dbReference type="ARBA" id="ARBA00009732"/>
    </source>
</evidence>
<dbReference type="PANTHER" id="PTHR46482:SF9">
    <property type="entry name" value="5'-ADENYLYLSULFATE REDUCTASE 1, CHLOROPLASTIC"/>
    <property type="match status" value="1"/>
</dbReference>
<accession>A0ABP3Y2N5</accession>
<feature type="binding site" evidence="14">
    <location>
        <position position="109"/>
    </location>
    <ligand>
        <name>[4Fe-4S] cluster</name>
        <dbReference type="ChEBI" id="CHEBI:49883"/>
    </ligand>
</feature>
<keyword evidence="6 14" id="KW-0411">Iron-sulfur</keyword>
<gene>
    <name evidence="14" type="primary">cysH</name>
    <name evidence="16" type="ORF">GCM10009118_22330</name>
</gene>
<comment type="function">
    <text evidence="7 14">Catalyzes the formation of sulfite from adenosine 5'-phosphosulfate (APS) using thioredoxin as an electron donor.</text>
</comment>
<evidence type="ECO:0000313" key="17">
    <source>
        <dbReference type="Proteomes" id="UP001501126"/>
    </source>
</evidence>
<comment type="subcellular location">
    <subcellularLocation>
        <location evidence="14">Cytoplasm</location>
    </subcellularLocation>
</comment>
<dbReference type="Proteomes" id="UP001501126">
    <property type="component" value="Unassembled WGS sequence"/>
</dbReference>
<comment type="similarity">
    <text evidence="1 14">Belongs to the PAPS reductase family. CysH subfamily.</text>
</comment>
<evidence type="ECO:0000313" key="16">
    <source>
        <dbReference type="EMBL" id="GAA0875824.1"/>
    </source>
</evidence>
<dbReference type="EC" id="1.8.4.10" evidence="9 14"/>
<dbReference type="InterPro" id="IPR002500">
    <property type="entry name" value="PAPS_reduct_dom"/>
</dbReference>
<feature type="domain" description="Phosphoadenosine phosphosulphate reductase" evidence="15">
    <location>
        <begin position="24"/>
        <end position="198"/>
    </location>
</feature>
<evidence type="ECO:0000256" key="8">
    <source>
        <dbReference type="ARBA" id="ARBA00024327"/>
    </source>
</evidence>
<evidence type="ECO:0000256" key="13">
    <source>
        <dbReference type="ARBA" id="ARBA00048441"/>
    </source>
</evidence>
<dbReference type="SUPFAM" id="SSF52402">
    <property type="entry name" value="Adenine nucleotide alpha hydrolases-like"/>
    <property type="match status" value="1"/>
</dbReference>
<dbReference type="InterPro" id="IPR014729">
    <property type="entry name" value="Rossmann-like_a/b/a_fold"/>
</dbReference>
<keyword evidence="2 14" id="KW-0963">Cytoplasm</keyword>
<keyword evidence="3 14" id="KW-0479">Metal-binding</keyword>
<dbReference type="InterPro" id="IPR004511">
    <property type="entry name" value="PAPS/APS_Rdtase"/>
</dbReference>
<comment type="catalytic activity">
    <reaction evidence="13 14">
        <text>[thioredoxin]-disulfide + sulfite + AMP + 2 H(+) = adenosine 5'-phosphosulfate + [thioredoxin]-dithiol</text>
        <dbReference type="Rhea" id="RHEA:21976"/>
        <dbReference type="Rhea" id="RHEA-COMP:10698"/>
        <dbReference type="Rhea" id="RHEA-COMP:10700"/>
        <dbReference type="ChEBI" id="CHEBI:15378"/>
        <dbReference type="ChEBI" id="CHEBI:17359"/>
        <dbReference type="ChEBI" id="CHEBI:29950"/>
        <dbReference type="ChEBI" id="CHEBI:50058"/>
        <dbReference type="ChEBI" id="CHEBI:58243"/>
        <dbReference type="ChEBI" id="CHEBI:456215"/>
        <dbReference type="EC" id="1.8.4.10"/>
    </reaction>
</comment>
<comment type="caution">
    <text evidence="16">The sequence shown here is derived from an EMBL/GenBank/DDBJ whole genome shotgun (WGS) entry which is preliminary data.</text>
</comment>
<dbReference type="HAMAP" id="MF_00063">
    <property type="entry name" value="CysH"/>
    <property type="match status" value="1"/>
</dbReference>
<reference evidence="17" key="1">
    <citation type="journal article" date="2019" name="Int. J. Syst. Evol. Microbiol.">
        <title>The Global Catalogue of Microorganisms (GCM) 10K type strain sequencing project: providing services to taxonomists for standard genome sequencing and annotation.</title>
        <authorList>
            <consortium name="The Broad Institute Genomics Platform"/>
            <consortium name="The Broad Institute Genome Sequencing Center for Infectious Disease"/>
            <person name="Wu L."/>
            <person name="Ma J."/>
        </authorList>
    </citation>
    <scope>NUCLEOTIDE SEQUENCE [LARGE SCALE GENOMIC DNA]</scope>
    <source>
        <strain evidence="17">JCM 16083</strain>
    </source>
</reference>